<name>A0ABY9EHD6_9GAMM</name>
<evidence type="ECO:0008006" key="3">
    <source>
        <dbReference type="Google" id="ProtNLM"/>
    </source>
</evidence>
<dbReference type="Pfam" id="PF13279">
    <property type="entry name" value="4HBT_2"/>
    <property type="match status" value="1"/>
</dbReference>
<protein>
    <recommendedName>
        <fullName evidence="3">Acyl-CoA thioesterase</fullName>
    </recommendedName>
</protein>
<evidence type="ECO:0000313" key="2">
    <source>
        <dbReference type="Proteomes" id="UP001321520"/>
    </source>
</evidence>
<evidence type="ECO:0000313" key="1">
    <source>
        <dbReference type="EMBL" id="WKD51573.1"/>
    </source>
</evidence>
<organism evidence="1 2">
    <name type="scientific">Microbulbifer spongiae</name>
    <dbReference type="NCBI Taxonomy" id="2944933"/>
    <lineage>
        <taxon>Bacteria</taxon>
        <taxon>Pseudomonadati</taxon>
        <taxon>Pseudomonadota</taxon>
        <taxon>Gammaproteobacteria</taxon>
        <taxon>Cellvibrionales</taxon>
        <taxon>Microbulbiferaceae</taxon>
        <taxon>Microbulbifer</taxon>
    </lineage>
</organism>
<dbReference type="SUPFAM" id="SSF54637">
    <property type="entry name" value="Thioesterase/thiol ester dehydrase-isomerase"/>
    <property type="match status" value="1"/>
</dbReference>
<dbReference type="Gene3D" id="3.10.129.10">
    <property type="entry name" value="Hotdog Thioesterase"/>
    <property type="match status" value="1"/>
</dbReference>
<sequence length="152" mass="17584">MPIVRTNEGAFFEYSFFTTFEQTNVVGNIYFANFVVWQGSCREMFIQEYCTDVLEKINNGLKLITLDVSCQYLDQLYAFDKVVMHMNIGVLGTEKMMLQFRYYKEDNHGERKLVCLGSQGTAAMQEIDGKIRAVAFPDSMLDIIDSYDMIEK</sequence>
<dbReference type="RefSeq" id="WP_301418973.1">
    <property type="nucleotide sequence ID" value="NZ_CP098023.1"/>
</dbReference>
<dbReference type="EMBL" id="CP098023">
    <property type="protein sequence ID" value="WKD51573.1"/>
    <property type="molecule type" value="Genomic_DNA"/>
</dbReference>
<proteinExistence type="predicted"/>
<dbReference type="Proteomes" id="UP001321520">
    <property type="component" value="Chromosome"/>
</dbReference>
<accession>A0ABY9EHD6</accession>
<reference evidence="1 2" key="1">
    <citation type="submission" date="2022-05" db="EMBL/GenBank/DDBJ databases">
        <title>Microbulbifer sp. nov., isolated from sponge.</title>
        <authorList>
            <person name="Gao L."/>
        </authorList>
    </citation>
    <scope>NUCLEOTIDE SEQUENCE [LARGE SCALE GENOMIC DNA]</scope>
    <source>
        <strain evidence="1 2">MI-G</strain>
    </source>
</reference>
<dbReference type="InterPro" id="IPR029069">
    <property type="entry name" value="HotDog_dom_sf"/>
</dbReference>
<keyword evidence="2" id="KW-1185">Reference proteome</keyword>
<gene>
    <name evidence="1" type="ORF">M8T91_09170</name>
</gene>